<evidence type="ECO:0000256" key="1">
    <source>
        <dbReference type="SAM" id="Phobius"/>
    </source>
</evidence>
<evidence type="ECO:0000313" key="2">
    <source>
        <dbReference type="EMBL" id="OBZ82058.1"/>
    </source>
</evidence>
<keyword evidence="1" id="KW-0812">Transmembrane</keyword>
<gene>
    <name evidence="2" type="ORF">A0J61_09892</name>
</gene>
<sequence length="232" mass="26123">MSDSKRSRTSTVGLIVSFIGMTGLVLSIVSLLPLNLYNIYTTITTVCKLLVFEQKKTDKHWEELSAEAIMYLVFLCGSCCSSMFEIGATFLACFRSADLENSESATQQLSMKQYQSSHTLESSTHRPISRYDQRTSWFIRIIGFTILLQIVFSLLGTHILLKLKRDILVIPKEVQDNAYISCAILWINYVSLLVFCFVLLFASFCILIGAHRHTPLISSGNDSDESRPLIIA</sequence>
<dbReference type="InParanoid" id="A0A1C7MZ77"/>
<name>A0A1C7MZ77_9FUNG</name>
<dbReference type="EMBL" id="LUGH01000965">
    <property type="protein sequence ID" value="OBZ82058.1"/>
    <property type="molecule type" value="Genomic_DNA"/>
</dbReference>
<dbReference type="OrthoDB" id="2279810at2759"/>
<dbReference type="AlphaFoldDB" id="A0A1C7MZ77"/>
<reference evidence="2 3" key="1">
    <citation type="submission" date="2016-03" db="EMBL/GenBank/DDBJ databases">
        <title>Choanephora cucurbitarum.</title>
        <authorList>
            <person name="Min B."/>
            <person name="Park H."/>
            <person name="Park J.-H."/>
            <person name="Shin H.-D."/>
            <person name="Choi I.-G."/>
        </authorList>
    </citation>
    <scope>NUCLEOTIDE SEQUENCE [LARGE SCALE GENOMIC DNA]</scope>
    <source>
        <strain evidence="2 3">KUS-F28377</strain>
    </source>
</reference>
<evidence type="ECO:0000313" key="3">
    <source>
        <dbReference type="Proteomes" id="UP000093000"/>
    </source>
</evidence>
<protein>
    <submittedName>
        <fullName evidence="2">Uncharacterized protein</fullName>
    </submittedName>
</protein>
<feature type="transmembrane region" description="Helical" evidence="1">
    <location>
        <begin position="137"/>
        <end position="158"/>
    </location>
</feature>
<feature type="transmembrane region" description="Helical" evidence="1">
    <location>
        <begin position="68"/>
        <end position="94"/>
    </location>
</feature>
<feature type="transmembrane region" description="Helical" evidence="1">
    <location>
        <begin position="12"/>
        <end position="32"/>
    </location>
</feature>
<accession>A0A1C7MZ77</accession>
<keyword evidence="1" id="KW-1133">Transmembrane helix</keyword>
<keyword evidence="3" id="KW-1185">Reference proteome</keyword>
<dbReference type="Proteomes" id="UP000093000">
    <property type="component" value="Unassembled WGS sequence"/>
</dbReference>
<proteinExistence type="predicted"/>
<feature type="transmembrane region" description="Helical" evidence="1">
    <location>
        <begin position="178"/>
        <end position="208"/>
    </location>
</feature>
<organism evidence="2 3">
    <name type="scientific">Choanephora cucurbitarum</name>
    <dbReference type="NCBI Taxonomy" id="101091"/>
    <lineage>
        <taxon>Eukaryota</taxon>
        <taxon>Fungi</taxon>
        <taxon>Fungi incertae sedis</taxon>
        <taxon>Mucoromycota</taxon>
        <taxon>Mucoromycotina</taxon>
        <taxon>Mucoromycetes</taxon>
        <taxon>Mucorales</taxon>
        <taxon>Mucorineae</taxon>
        <taxon>Choanephoraceae</taxon>
        <taxon>Choanephoroideae</taxon>
        <taxon>Choanephora</taxon>
    </lineage>
</organism>
<comment type="caution">
    <text evidence="2">The sequence shown here is derived from an EMBL/GenBank/DDBJ whole genome shotgun (WGS) entry which is preliminary data.</text>
</comment>
<keyword evidence="1" id="KW-0472">Membrane</keyword>